<evidence type="ECO:0000313" key="2">
    <source>
        <dbReference type="EMBL" id="SHH13355.1"/>
    </source>
</evidence>
<dbReference type="EMBL" id="FQXM01000002">
    <property type="protein sequence ID" value="SHH13355.1"/>
    <property type="molecule type" value="Genomic_DNA"/>
</dbReference>
<proteinExistence type="predicted"/>
<sequence>MNFSLVKLEKSNIYQKSKPIKYIIISFISIFFLLFLIIGYQLLNYYEASKILSNIDYLIETNNFNDAFNKLQHFNNTYTYNTLNNKANDKINKLQSISQTEFIKGINYINMTSSYDLNELELFLKNFQETYSFSNNISDINELSSLVIDYNYNKTKLEEKELIIENLNKNGNLVDLIEEYITESEKLYCLSSEYLESNSKSSILEIIKSLEENYYYYEDMEIKVDAIKTSDTSNIFFTKEEYDLVKSLIHSCVSPTFAIYENISLLETPKQLNKSIKNDLNQYHILKPKVNSALSDTKSFLDNIYKERDLYLLKKDSSYNKIKNYNFQNLVN</sequence>
<evidence type="ECO:0000256" key="1">
    <source>
        <dbReference type="SAM" id="Phobius"/>
    </source>
</evidence>
<keyword evidence="3" id="KW-1185">Reference proteome</keyword>
<keyword evidence="1" id="KW-1133">Transmembrane helix</keyword>
<evidence type="ECO:0000313" key="3">
    <source>
        <dbReference type="Proteomes" id="UP000184447"/>
    </source>
</evidence>
<protein>
    <submittedName>
        <fullName evidence="2">Uncharacterized protein</fullName>
    </submittedName>
</protein>
<dbReference type="STRING" id="1121316.SAMN02745207_00092"/>
<accession>A0A1M5QGR7</accession>
<feature type="transmembrane region" description="Helical" evidence="1">
    <location>
        <begin position="20"/>
        <end position="43"/>
    </location>
</feature>
<name>A0A1M5QGR7_9CLOT</name>
<dbReference type="AlphaFoldDB" id="A0A1M5QGR7"/>
<reference evidence="2 3" key="1">
    <citation type="submission" date="2016-11" db="EMBL/GenBank/DDBJ databases">
        <authorList>
            <person name="Jaros S."/>
            <person name="Januszkiewicz K."/>
            <person name="Wedrychowicz H."/>
        </authorList>
    </citation>
    <scope>NUCLEOTIDE SEQUENCE [LARGE SCALE GENOMIC DNA]</scope>
    <source>
        <strain evidence="2 3">DSM 8605</strain>
    </source>
</reference>
<dbReference type="RefSeq" id="WP_073335871.1">
    <property type="nucleotide sequence ID" value="NZ_FQXM01000002.1"/>
</dbReference>
<dbReference type="Proteomes" id="UP000184447">
    <property type="component" value="Unassembled WGS sequence"/>
</dbReference>
<gene>
    <name evidence="2" type="ORF">SAMN02745207_00092</name>
</gene>
<keyword evidence="1" id="KW-0812">Transmembrane</keyword>
<keyword evidence="1" id="KW-0472">Membrane</keyword>
<organism evidence="2 3">
    <name type="scientific">Clostridium grantii DSM 8605</name>
    <dbReference type="NCBI Taxonomy" id="1121316"/>
    <lineage>
        <taxon>Bacteria</taxon>
        <taxon>Bacillati</taxon>
        <taxon>Bacillota</taxon>
        <taxon>Clostridia</taxon>
        <taxon>Eubacteriales</taxon>
        <taxon>Clostridiaceae</taxon>
        <taxon>Clostridium</taxon>
    </lineage>
</organism>